<keyword evidence="1" id="KW-0813">Transport</keyword>
<dbReference type="Proteomes" id="UP001244242">
    <property type="component" value="Unassembled WGS sequence"/>
</dbReference>
<comment type="caution">
    <text evidence="3">The sequence shown here is derived from an EMBL/GenBank/DDBJ whole genome shotgun (WGS) entry which is preliminary data.</text>
</comment>
<reference evidence="3 4" key="1">
    <citation type="submission" date="2023-04" db="EMBL/GenBank/DDBJ databases">
        <title>Halomonas strains isolated from rhizosphere soil.</title>
        <authorList>
            <person name="Xu L."/>
            <person name="Sun J.-Q."/>
        </authorList>
    </citation>
    <scope>NUCLEOTIDE SEQUENCE [LARGE SCALE GENOMIC DNA]</scope>
    <source>
        <strain evidence="3 4">LN1S58</strain>
    </source>
</reference>
<accession>A0ABT6VN46</accession>
<keyword evidence="1" id="KW-0997">Cell inner membrane</keyword>
<protein>
    <submittedName>
        <fullName evidence="3">TRAP transporter large permease subunit</fullName>
    </submittedName>
</protein>
<keyword evidence="1" id="KW-1003">Cell membrane</keyword>
<evidence type="ECO:0000313" key="4">
    <source>
        <dbReference type="Proteomes" id="UP001244242"/>
    </source>
</evidence>
<sequence>MIGLLTPPVGMVLYVLSRVSGISFEKCMRGTFPFLIPLVIALLRRAGADEGIPLDSANQTAYAALAEATGIAPLKRLE</sequence>
<dbReference type="InterPro" id="IPR010656">
    <property type="entry name" value="DctM"/>
</dbReference>
<name>A0ABT6VN46_9GAMM</name>
<proteinExistence type="predicted"/>
<dbReference type="RefSeq" id="WP_282721855.1">
    <property type="nucleotide sequence ID" value="NZ_JASCQO010000035.1"/>
</dbReference>
<comment type="function">
    <text evidence="1">Part of the tripartite ATP-independent periplasmic (TRAP) transport system.</text>
</comment>
<dbReference type="EMBL" id="JASCQO010000035">
    <property type="protein sequence ID" value="MDI5934398.1"/>
    <property type="molecule type" value="Genomic_DNA"/>
</dbReference>
<evidence type="ECO:0000259" key="2">
    <source>
        <dbReference type="Pfam" id="PF06808"/>
    </source>
</evidence>
<comment type="subcellular location">
    <subcellularLocation>
        <location evidence="1">Cell inner membrane</location>
        <topology evidence="1">Multi-pass membrane protein</topology>
    </subcellularLocation>
</comment>
<dbReference type="Pfam" id="PF06808">
    <property type="entry name" value="DctM"/>
    <property type="match status" value="1"/>
</dbReference>
<organism evidence="3 4">
    <name type="scientific">Halomonas kalidii</name>
    <dbReference type="NCBI Taxonomy" id="3043293"/>
    <lineage>
        <taxon>Bacteria</taxon>
        <taxon>Pseudomonadati</taxon>
        <taxon>Pseudomonadota</taxon>
        <taxon>Gammaproteobacteria</taxon>
        <taxon>Oceanospirillales</taxon>
        <taxon>Halomonadaceae</taxon>
        <taxon>Halomonas</taxon>
    </lineage>
</organism>
<gene>
    <name evidence="3" type="ORF">QLQ84_11435</name>
</gene>
<evidence type="ECO:0000313" key="3">
    <source>
        <dbReference type="EMBL" id="MDI5934398.1"/>
    </source>
</evidence>
<keyword evidence="1" id="KW-0472">Membrane</keyword>
<keyword evidence="4" id="KW-1185">Reference proteome</keyword>
<evidence type="ECO:0000256" key="1">
    <source>
        <dbReference type="RuleBase" id="RU369079"/>
    </source>
</evidence>
<feature type="domain" description="TRAP C4-dicarboxylate transport system permease DctM subunit" evidence="2">
    <location>
        <begin position="1"/>
        <end position="43"/>
    </location>
</feature>